<gene>
    <name evidence="14" type="primary">dnaX</name>
    <name evidence="14" type="ORF">F8C90_06350</name>
</gene>
<dbReference type="Gene3D" id="1.20.272.10">
    <property type="match status" value="1"/>
</dbReference>
<feature type="compositionally biased region" description="Polar residues" evidence="12">
    <location>
        <begin position="670"/>
        <end position="682"/>
    </location>
</feature>
<keyword evidence="10" id="KW-0239">DNA-directed DNA polymerase</keyword>
<dbReference type="Pfam" id="PF22608">
    <property type="entry name" value="DNAX_ATPase_lid"/>
    <property type="match status" value="1"/>
</dbReference>
<dbReference type="GeneID" id="98658023"/>
<keyword evidence="4 14" id="KW-0548">Nucleotidyltransferase</keyword>
<dbReference type="InterPro" id="IPR003593">
    <property type="entry name" value="AAA+_ATPase"/>
</dbReference>
<feature type="domain" description="AAA+ ATPase" evidence="13">
    <location>
        <begin position="36"/>
        <end position="179"/>
    </location>
</feature>
<feature type="compositionally biased region" description="Low complexity" evidence="12">
    <location>
        <begin position="604"/>
        <end position="623"/>
    </location>
</feature>
<dbReference type="RefSeq" id="WP_158049638.1">
    <property type="nucleotide sequence ID" value="NZ_WAJR01000013.1"/>
</dbReference>
<dbReference type="Pfam" id="PF13177">
    <property type="entry name" value="DNA_pol3_delta2"/>
    <property type="match status" value="1"/>
</dbReference>
<evidence type="ECO:0000256" key="2">
    <source>
        <dbReference type="ARBA" id="ARBA00012417"/>
    </source>
</evidence>
<dbReference type="GO" id="GO:0003887">
    <property type="term" value="F:DNA-directed DNA polymerase activity"/>
    <property type="evidence" value="ECO:0007669"/>
    <property type="project" value="UniProtKB-KW"/>
</dbReference>
<dbReference type="SUPFAM" id="SSF52540">
    <property type="entry name" value="P-loop containing nucleoside triphosphate hydrolases"/>
    <property type="match status" value="1"/>
</dbReference>
<proteinExistence type="inferred from homology"/>
<dbReference type="EMBL" id="WAJR01000013">
    <property type="protein sequence ID" value="KAB1640366.1"/>
    <property type="molecule type" value="Genomic_DNA"/>
</dbReference>
<reference evidence="14 15" key="1">
    <citation type="submission" date="2019-09" db="EMBL/GenBank/DDBJ databases">
        <title>Whole genome shotgun sequencing (WGS) of Ellagibacter isourolithinifaciens DSM 104140(T) and Adlercreutzia muris DSM 29508(T).</title>
        <authorList>
            <person name="Stoll D.A."/>
            <person name="Danylec N."/>
            <person name="Huch M."/>
        </authorList>
    </citation>
    <scope>NUCLEOTIDE SEQUENCE [LARGE SCALE GENOMIC DNA]</scope>
    <source>
        <strain evidence="14 15">DSM 104140</strain>
    </source>
</reference>
<evidence type="ECO:0000256" key="4">
    <source>
        <dbReference type="ARBA" id="ARBA00022695"/>
    </source>
</evidence>
<dbReference type="CDD" id="cd00009">
    <property type="entry name" value="AAA"/>
    <property type="match status" value="1"/>
</dbReference>
<dbReference type="SUPFAM" id="SSF48019">
    <property type="entry name" value="post-AAA+ oligomerization domain-like"/>
    <property type="match status" value="1"/>
</dbReference>
<evidence type="ECO:0000256" key="9">
    <source>
        <dbReference type="ARBA" id="ARBA00022840"/>
    </source>
</evidence>
<dbReference type="Gene3D" id="3.40.50.300">
    <property type="entry name" value="P-loop containing nucleotide triphosphate hydrolases"/>
    <property type="match status" value="1"/>
</dbReference>
<feature type="compositionally biased region" description="Low complexity" evidence="12">
    <location>
        <begin position="753"/>
        <end position="762"/>
    </location>
</feature>
<dbReference type="PRINTS" id="PR00300">
    <property type="entry name" value="CLPPROTEASEA"/>
</dbReference>
<accession>A0A6N6NRX6</accession>
<dbReference type="InterPro" id="IPR045085">
    <property type="entry name" value="HLD_clamp_pol_III_gamma_tau"/>
</dbReference>
<feature type="compositionally biased region" description="Low complexity" evidence="12">
    <location>
        <begin position="657"/>
        <end position="669"/>
    </location>
</feature>
<dbReference type="GO" id="GO:0005524">
    <property type="term" value="F:ATP binding"/>
    <property type="evidence" value="ECO:0007669"/>
    <property type="project" value="UniProtKB-KW"/>
</dbReference>
<organism evidence="14 15">
    <name type="scientific">Ellagibacter isourolithinifaciens</name>
    <dbReference type="NCBI Taxonomy" id="2137581"/>
    <lineage>
        <taxon>Bacteria</taxon>
        <taxon>Bacillati</taxon>
        <taxon>Actinomycetota</taxon>
        <taxon>Coriobacteriia</taxon>
        <taxon>Eggerthellales</taxon>
        <taxon>Eggerthellaceae</taxon>
        <taxon>Ellagibacter</taxon>
    </lineage>
</organism>
<dbReference type="NCBIfam" id="TIGR02397">
    <property type="entry name" value="dnaX_nterm"/>
    <property type="match status" value="1"/>
</dbReference>
<keyword evidence="6" id="KW-0479">Metal-binding</keyword>
<keyword evidence="15" id="KW-1185">Reference proteome</keyword>
<dbReference type="Pfam" id="PF12169">
    <property type="entry name" value="DNA_pol3_gamma3"/>
    <property type="match status" value="1"/>
</dbReference>
<dbReference type="InterPro" id="IPR027417">
    <property type="entry name" value="P-loop_NTPase"/>
</dbReference>
<feature type="compositionally biased region" description="Low complexity" evidence="12">
    <location>
        <begin position="406"/>
        <end position="432"/>
    </location>
</feature>
<evidence type="ECO:0000256" key="7">
    <source>
        <dbReference type="ARBA" id="ARBA00022741"/>
    </source>
</evidence>
<protein>
    <recommendedName>
        <fullName evidence="2">DNA-directed DNA polymerase</fullName>
        <ecNumber evidence="2">2.7.7.7</ecNumber>
    </recommendedName>
</protein>
<dbReference type="InterPro" id="IPR012763">
    <property type="entry name" value="DNA_pol_III_sug/sutau_N"/>
</dbReference>
<keyword evidence="5" id="KW-0235">DNA replication</keyword>
<name>A0A6N6NRX6_9ACTN</name>
<comment type="similarity">
    <text evidence="1">Belongs to the DnaX/STICHEL family.</text>
</comment>
<dbReference type="InterPro" id="IPR022754">
    <property type="entry name" value="DNA_pol_III_gamma-3"/>
</dbReference>
<evidence type="ECO:0000256" key="11">
    <source>
        <dbReference type="ARBA" id="ARBA00049244"/>
    </source>
</evidence>
<comment type="catalytic activity">
    <reaction evidence="11">
        <text>DNA(n) + a 2'-deoxyribonucleoside 5'-triphosphate = DNA(n+1) + diphosphate</text>
        <dbReference type="Rhea" id="RHEA:22508"/>
        <dbReference type="Rhea" id="RHEA-COMP:17339"/>
        <dbReference type="Rhea" id="RHEA-COMP:17340"/>
        <dbReference type="ChEBI" id="CHEBI:33019"/>
        <dbReference type="ChEBI" id="CHEBI:61560"/>
        <dbReference type="ChEBI" id="CHEBI:173112"/>
        <dbReference type="EC" id="2.7.7.7"/>
    </reaction>
</comment>
<sequence>MSEALYRKYRPQTFEDVVGQEHIERTIKNAIEQDKVSHAYLFCGPRGTGKTTTARLLAKALLCEGGPTADPDGTCEDCQLIAAGEHPDVYELDAASRTGVDNVREEIINRVQFAPTRGRYKVYIIDEVHMLSVAAFNALLKTLEEPPSHVVFILATTDPQKVPETIHSRCQRFDFRRISAEAMVARLGAVCVSEGVEFEGEALDLIAHRAEGGLRNALTSLEQIIAFGEGKVTLAGAEAMLGSLDSSEMSEIMNAVGTRDAAACFRWTAQYVETGADLARFVGDMAERVRNLYVMSLVGADVALEVSESERRELTSELPLFGPDRLARLLGVLGDLSAELKTSTNPRLSFEIALTRMVRPDSDLTLEALAERIEALESGYSACSRVIAPAAAPAAVAPAAAAATGAPSEPSARAHRGAASSAGSAMGQAGASFDSPHARTAASEMPASQEAASRGAGSPAGGFQASVEAVPAVNAATAAAATEAAPRENAASTAAAVAGASAVCGAIPAELVGTLRNEAALQRIWSSAIASLKKSKAAYGVLFLNTKAVLDEGRGMLVIEFPVENAFAFNAVQKPDVQDAVSAALAQSCGAAIPFAFSKGPSQGASAAAAPSASSSGVSARSATQQAQPRASHAERPSAAREAAAAAMRAVREREAAAASAEPARSTARQPVSSANARQASPQVREPQMRGAQNTGAFVPEPDSVPLDAYGDAPYDEPVPYGDEDAFVGDAPAYSAAPASPAKRRDDREARRSPAAASSVPDFNRMAREAAARTSAAAGLPPEPTDANTSASIDATGPNGEPAGSEFGSPDDLAAMLAAGGFEGSRVEEVRE</sequence>
<evidence type="ECO:0000313" key="14">
    <source>
        <dbReference type="EMBL" id="KAB1640366.1"/>
    </source>
</evidence>
<dbReference type="NCBIfam" id="NF004046">
    <property type="entry name" value="PRK05563.1"/>
    <property type="match status" value="1"/>
</dbReference>
<evidence type="ECO:0000256" key="6">
    <source>
        <dbReference type="ARBA" id="ARBA00022723"/>
    </source>
</evidence>
<dbReference type="FunFam" id="3.40.50.300:FF:000014">
    <property type="entry name" value="DNA polymerase III subunit gamma/tau"/>
    <property type="match status" value="1"/>
</dbReference>
<feature type="compositionally biased region" description="Basic and acidic residues" evidence="12">
    <location>
        <begin position="743"/>
        <end position="752"/>
    </location>
</feature>
<keyword evidence="7" id="KW-0547">Nucleotide-binding</keyword>
<dbReference type="InterPro" id="IPR001270">
    <property type="entry name" value="ClpA/B"/>
</dbReference>
<dbReference type="GO" id="GO:0006261">
    <property type="term" value="P:DNA-templated DNA replication"/>
    <property type="evidence" value="ECO:0007669"/>
    <property type="project" value="TreeGrafter"/>
</dbReference>
<evidence type="ECO:0000256" key="5">
    <source>
        <dbReference type="ARBA" id="ARBA00022705"/>
    </source>
</evidence>
<evidence type="ECO:0000256" key="3">
    <source>
        <dbReference type="ARBA" id="ARBA00022679"/>
    </source>
</evidence>
<feature type="region of interest" description="Disordered" evidence="12">
    <location>
        <begin position="604"/>
        <end position="832"/>
    </location>
</feature>
<evidence type="ECO:0000256" key="10">
    <source>
        <dbReference type="ARBA" id="ARBA00022932"/>
    </source>
</evidence>
<dbReference type="GO" id="GO:0046872">
    <property type="term" value="F:metal ion binding"/>
    <property type="evidence" value="ECO:0007669"/>
    <property type="project" value="UniProtKB-KW"/>
</dbReference>
<evidence type="ECO:0000256" key="1">
    <source>
        <dbReference type="ARBA" id="ARBA00006360"/>
    </source>
</evidence>
<evidence type="ECO:0000259" key="13">
    <source>
        <dbReference type="SMART" id="SM00382"/>
    </source>
</evidence>
<comment type="caution">
    <text evidence="14">The sequence shown here is derived from an EMBL/GenBank/DDBJ whole genome shotgun (WGS) entry which is preliminary data.</text>
</comment>
<evidence type="ECO:0000256" key="8">
    <source>
        <dbReference type="ARBA" id="ARBA00022833"/>
    </source>
</evidence>
<dbReference type="PANTHER" id="PTHR11669:SF0">
    <property type="entry name" value="PROTEIN STICHEL-LIKE 2"/>
    <property type="match status" value="1"/>
</dbReference>
<dbReference type="FunFam" id="1.10.8.60:FF:000013">
    <property type="entry name" value="DNA polymerase III subunit gamma/tau"/>
    <property type="match status" value="1"/>
</dbReference>
<dbReference type="Proteomes" id="UP000468668">
    <property type="component" value="Unassembled WGS sequence"/>
</dbReference>
<evidence type="ECO:0000256" key="12">
    <source>
        <dbReference type="SAM" id="MobiDB-lite"/>
    </source>
</evidence>
<keyword evidence="9" id="KW-0067">ATP-binding</keyword>
<dbReference type="InterPro" id="IPR008921">
    <property type="entry name" value="DNA_pol3_clamp-load_cplx_C"/>
</dbReference>
<feature type="region of interest" description="Disordered" evidence="12">
    <location>
        <begin position="406"/>
        <end position="460"/>
    </location>
</feature>
<dbReference type="AlphaFoldDB" id="A0A6N6NRX6"/>
<keyword evidence="8" id="KW-0862">Zinc</keyword>
<dbReference type="GO" id="GO:0009360">
    <property type="term" value="C:DNA polymerase III complex"/>
    <property type="evidence" value="ECO:0007669"/>
    <property type="project" value="InterPro"/>
</dbReference>
<dbReference type="EC" id="2.7.7.7" evidence="2"/>
<keyword evidence="3 14" id="KW-0808">Transferase</keyword>
<dbReference type="Gene3D" id="1.10.8.60">
    <property type="match status" value="1"/>
</dbReference>
<evidence type="ECO:0000313" key="15">
    <source>
        <dbReference type="Proteomes" id="UP000468668"/>
    </source>
</evidence>
<feature type="compositionally biased region" description="Low complexity" evidence="12">
    <location>
        <begin position="731"/>
        <end position="741"/>
    </location>
</feature>
<feature type="compositionally biased region" description="Low complexity" evidence="12">
    <location>
        <begin position="640"/>
        <end position="649"/>
    </location>
</feature>
<dbReference type="OrthoDB" id="9810148at2"/>
<dbReference type="SMART" id="SM00382">
    <property type="entry name" value="AAA"/>
    <property type="match status" value="1"/>
</dbReference>
<dbReference type="GO" id="GO:0003677">
    <property type="term" value="F:DNA binding"/>
    <property type="evidence" value="ECO:0007669"/>
    <property type="project" value="InterPro"/>
</dbReference>
<dbReference type="PANTHER" id="PTHR11669">
    <property type="entry name" value="REPLICATION FACTOR C / DNA POLYMERASE III GAMMA-TAU SUBUNIT"/>
    <property type="match status" value="1"/>
</dbReference>
<dbReference type="InterPro" id="IPR050238">
    <property type="entry name" value="DNA_Rep/Repair_Clamp_Loader"/>
</dbReference>
<dbReference type="CDD" id="cd18137">
    <property type="entry name" value="HLD_clamp_pol_III_gamma_tau"/>
    <property type="match status" value="1"/>
</dbReference>